<name>A0A316GTQ4_9RHOB</name>
<reference evidence="1 2" key="1">
    <citation type="submission" date="2018-05" db="EMBL/GenBank/DDBJ databases">
        <title>Genomic Encyclopedia of Type Strains, Phase IV (KMG-IV): sequencing the most valuable type-strain genomes for metagenomic binning, comparative biology and taxonomic classification.</title>
        <authorList>
            <person name="Goeker M."/>
        </authorList>
    </citation>
    <scope>NUCLEOTIDE SEQUENCE [LARGE SCALE GENOMIC DNA]</scope>
    <source>
        <strain evidence="1 2">DSM 103371</strain>
    </source>
</reference>
<dbReference type="RefSeq" id="WP_109757323.1">
    <property type="nucleotide sequence ID" value="NZ_CP034588.1"/>
</dbReference>
<sequence length="84" mass="9274">MTVARDLFLVWHGANAVDVTLDEPNHSLKPNLLLIRTTRTRSKLYHSIKRQLPDGTALLVAPLADAPKFKGMAPGSLTWLERGA</sequence>
<dbReference type="OrthoDB" id="5975956at2"/>
<dbReference type="EMBL" id="QGGV01000001">
    <property type="protein sequence ID" value="PWK58427.1"/>
    <property type="molecule type" value="Genomic_DNA"/>
</dbReference>
<protein>
    <submittedName>
        <fullName evidence="1">Uncharacterized protein</fullName>
    </submittedName>
</protein>
<evidence type="ECO:0000313" key="1">
    <source>
        <dbReference type="EMBL" id="PWK58427.1"/>
    </source>
</evidence>
<dbReference type="AlphaFoldDB" id="A0A316GTQ4"/>
<accession>A0A316GTQ4</accession>
<gene>
    <name evidence="1" type="ORF">C8D95_101240</name>
</gene>
<organism evidence="1 2">
    <name type="scientific">Silicimonas algicola</name>
    <dbReference type="NCBI Taxonomy" id="1826607"/>
    <lineage>
        <taxon>Bacteria</taxon>
        <taxon>Pseudomonadati</taxon>
        <taxon>Pseudomonadota</taxon>
        <taxon>Alphaproteobacteria</taxon>
        <taxon>Rhodobacterales</taxon>
        <taxon>Paracoccaceae</taxon>
    </lineage>
</organism>
<keyword evidence="2" id="KW-1185">Reference proteome</keyword>
<dbReference type="KEGG" id="salo:EF888_02655"/>
<proteinExistence type="predicted"/>
<dbReference type="Proteomes" id="UP000245390">
    <property type="component" value="Unassembled WGS sequence"/>
</dbReference>
<comment type="caution">
    <text evidence="1">The sequence shown here is derived from an EMBL/GenBank/DDBJ whole genome shotgun (WGS) entry which is preliminary data.</text>
</comment>
<evidence type="ECO:0000313" key="2">
    <source>
        <dbReference type="Proteomes" id="UP000245390"/>
    </source>
</evidence>